<evidence type="ECO:0000256" key="3">
    <source>
        <dbReference type="ARBA" id="ARBA00023125"/>
    </source>
</evidence>
<dbReference type="Gene3D" id="3.30.730.10">
    <property type="entry name" value="AP2/ERF domain"/>
    <property type="match status" value="2"/>
</dbReference>
<dbReference type="GO" id="GO:0003700">
    <property type="term" value="F:DNA-binding transcription factor activity"/>
    <property type="evidence" value="ECO:0007669"/>
    <property type="project" value="InterPro"/>
</dbReference>
<dbReference type="SUPFAM" id="SSF54171">
    <property type="entry name" value="DNA-binding domain"/>
    <property type="match status" value="2"/>
</dbReference>
<evidence type="ECO:0000256" key="1">
    <source>
        <dbReference type="ARBA" id="ARBA00004123"/>
    </source>
</evidence>
<proteinExistence type="predicted"/>
<comment type="caution">
    <text evidence="7">The sequence shown here is derived from an EMBL/GenBank/DDBJ whole genome shotgun (WGS) entry which is preliminary data.</text>
</comment>
<dbReference type="PANTHER" id="PTHR32467">
    <property type="entry name" value="AP2-LIKE ETHYLENE-RESPONSIVE TRANSCRIPTION FACTOR"/>
    <property type="match status" value="1"/>
</dbReference>
<evidence type="ECO:0000313" key="8">
    <source>
        <dbReference type="Proteomes" id="UP001163823"/>
    </source>
</evidence>
<dbReference type="GO" id="GO:0005634">
    <property type="term" value="C:nucleus"/>
    <property type="evidence" value="ECO:0007669"/>
    <property type="project" value="UniProtKB-SubCell"/>
</dbReference>
<dbReference type="InterPro" id="IPR036955">
    <property type="entry name" value="AP2/ERF_dom_sf"/>
</dbReference>
<evidence type="ECO:0000259" key="6">
    <source>
        <dbReference type="PROSITE" id="PS51032"/>
    </source>
</evidence>
<feature type="domain" description="AP2/ERF" evidence="6">
    <location>
        <begin position="100"/>
        <end position="157"/>
    </location>
</feature>
<dbReference type="InterPro" id="IPR016177">
    <property type="entry name" value="DNA-bd_dom_sf"/>
</dbReference>
<dbReference type="GO" id="GO:0003677">
    <property type="term" value="F:DNA binding"/>
    <property type="evidence" value="ECO:0007669"/>
    <property type="project" value="UniProtKB-KW"/>
</dbReference>
<accession>A0AAD7QJA1</accession>
<keyword evidence="5" id="KW-0539">Nucleus</keyword>
<feature type="domain" description="AP2/ERF" evidence="6">
    <location>
        <begin position="1"/>
        <end position="64"/>
    </location>
</feature>
<evidence type="ECO:0000313" key="7">
    <source>
        <dbReference type="EMBL" id="KAJ7982457.1"/>
    </source>
</evidence>
<dbReference type="PANTHER" id="PTHR32467:SF172">
    <property type="entry name" value="OS09G0423800 PROTEIN"/>
    <property type="match status" value="1"/>
</dbReference>
<dbReference type="SMART" id="SM00380">
    <property type="entry name" value="AP2"/>
    <property type="match status" value="2"/>
</dbReference>
<dbReference type="PROSITE" id="PS51032">
    <property type="entry name" value="AP2_ERF"/>
    <property type="match status" value="2"/>
</dbReference>
<dbReference type="Proteomes" id="UP001163823">
    <property type="component" value="Chromosome 1"/>
</dbReference>
<sequence length="241" mass="27673">MEQRHKHTGKYEARLWDKSSWNSTKNKKGIQVFLGICKTEEEAARTYDLGALKYWGLGTTLNFPVDSYTEELKDMENFSRDDYLALLRRQTDGFSRGASGFRGVFRHHNRWEARFGGRANGDMYMYLGIYGTAEEAARAYDRALIILSGPKAKTNFDISNYTEEIRRFLKLDPIQQQQERHQIVSDQFQCTQNPCMEASLVGVMNPVVDHGSSLLDPGVDQLEVPDLPLDESRDLLDVFRC</sequence>
<evidence type="ECO:0000256" key="2">
    <source>
        <dbReference type="ARBA" id="ARBA00023015"/>
    </source>
</evidence>
<comment type="subcellular location">
    <subcellularLocation>
        <location evidence="1">Nucleus</location>
    </subcellularLocation>
</comment>
<dbReference type="Pfam" id="PF00847">
    <property type="entry name" value="AP2"/>
    <property type="match status" value="1"/>
</dbReference>
<name>A0AAD7QJA1_QUISA</name>
<keyword evidence="2" id="KW-0805">Transcription regulation</keyword>
<dbReference type="AlphaFoldDB" id="A0AAD7QJA1"/>
<evidence type="ECO:0000256" key="4">
    <source>
        <dbReference type="ARBA" id="ARBA00023163"/>
    </source>
</evidence>
<gene>
    <name evidence="7" type="ORF">O6P43_001579</name>
</gene>
<dbReference type="EMBL" id="JARAOO010000001">
    <property type="protein sequence ID" value="KAJ7982457.1"/>
    <property type="molecule type" value="Genomic_DNA"/>
</dbReference>
<reference evidence="7 8" key="1">
    <citation type="journal article" date="2023" name="Science">
        <title>Elucidation of the pathway for biosynthesis of saponin adjuvants from the soapbark tree.</title>
        <authorList>
            <person name="Reed J."/>
            <person name="Orme A."/>
            <person name="El-Demerdash A."/>
            <person name="Owen C."/>
            <person name="Martin L.B.B."/>
            <person name="Misra R.C."/>
            <person name="Kikuchi S."/>
            <person name="Rejzek M."/>
            <person name="Martin A.C."/>
            <person name="Harkess A."/>
            <person name="Leebens-Mack J."/>
            <person name="Louveau T."/>
            <person name="Stephenson M.J."/>
            <person name="Osbourn A."/>
        </authorList>
    </citation>
    <scope>NUCLEOTIDE SEQUENCE [LARGE SCALE GENOMIC DNA]</scope>
    <source>
        <strain evidence="7">S10</strain>
    </source>
</reference>
<evidence type="ECO:0000256" key="5">
    <source>
        <dbReference type="ARBA" id="ARBA00023242"/>
    </source>
</evidence>
<protein>
    <submittedName>
        <fullName evidence="7">AP2-like ethylene-responsive transcription factor</fullName>
    </submittedName>
</protein>
<dbReference type="CDD" id="cd00018">
    <property type="entry name" value="AP2"/>
    <property type="match status" value="2"/>
</dbReference>
<dbReference type="KEGG" id="qsa:O6P43_001579"/>
<keyword evidence="4" id="KW-0804">Transcription</keyword>
<dbReference type="InterPro" id="IPR001471">
    <property type="entry name" value="AP2/ERF_dom"/>
</dbReference>
<keyword evidence="8" id="KW-1185">Reference proteome</keyword>
<organism evidence="7 8">
    <name type="scientific">Quillaja saponaria</name>
    <name type="common">Soap bark tree</name>
    <dbReference type="NCBI Taxonomy" id="32244"/>
    <lineage>
        <taxon>Eukaryota</taxon>
        <taxon>Viridiplantae</taxon>
        <taxon>Streptophyta</taxon>
        <taxon>Embryophyta</taxon>
        <taxon>Tracheophyta</taxon>
        <taxon>Spermatophyta</taxon>
        <taxon>Magnoliopsida</taxon>
        <taxon>eudicotyledons</taxon>
        <taxon>Gunneridae</taxon>
        <taxon>Pentapetalae</taxon>
        <taxon>rosids</taxon>
        <taxon>fabids</taxon>
        <taxon>Fabales</taxon>
        <taxon>Quillajaceae</taxon>
        <taxon>Quillaja</taxon>
    </lineage>
</organism>
<keyword evidence="3" id="KW-0238">DNA-binding</keyword>